<evidence type="ECO:0000256" key="1">
    <source>
        <dbReference type="ARBA" id="ARBA00000900"/>
    </source>
</evidence>
<dbReference type="PANTHER" id="PTHR15710">
    <property type="entry name" value="E3 UBIQUITIN-PROTEIN LIGASE PRAJA"/>
    <property type="match status" value="1"/>
</dbReference>
<accession>A0A328DWR0</accession>
<evidence type="ECO:0000256" key="4">
    <source>
        <dbReference type="ARBA" id="ARBA00022771"/>
    </source>
</evidence>
<dbReference type="PROSITE" id="PS50089">
    <property type="entry name" value="ZF_RING_2"/>
    <property type="match status" value="1"/>
</dbReference>
<comment type="caution">
    <text evidence="8">The sequence shown here is derived from an EMBL/GenBank/DDBJ whole genome shotgun (WGS) entry which is preliminary data.</text>
</comment>
<gene>
    <name evidence="8" type="ORF">DM860_002017</name>
</gene>
<keyword evidence="4 6" id="KW-0863">Zinc-finger</keyword>
<dbReference type="GO" id="GO:0061630">
    <property type="term" value="F:ubiquitin protein ligase activity"/>
    <property type="evidence" value="ECO:0007669"/>
    <property type="project" value="UniProtKB-EC"/>
</dbReference>
<evidence type="ECO:0000256" key="6">
    <source>
        <dbReference type="PROSITE-ProRule" id="PRU00175"/>
    </source>
</evidence>
<dbReference type="Gene3D" id="3.30.40.10">
    <property type="entry name" value="Zinc/RING finger domain, C3HC4 (zinc finger)"/>
    <property type="match status" value="1"/>
</dbReference>
<dbReference type="EMBL" id="NQVE01000076">
    <property type="protein sequence ID" value="RAL49726.1"/>
    <property type="molecule type" value="Genomic_DNA"/>
</dbReference>
<feature type="domain" description="RING-type" evidence="7">
    <location>
        <begin position="289"/>
        <end position="329"/>
    </location>
</feature>
<dbReference type="InterPro" id="IPR013083">
    <property type="entry name" value="Znf_RING/FYVE/PHD"/>
</dbReference>
<proteinExistence type="predicted"/>
<keyword evidence="9" id="KW-1185">Reference proteome</keyword>
<evidence type="ECO:0000256" key="2">
    <source>
        <dbReference type="ARBA" id="ARBA00012483"/>
    </source>
</evidence>
<name>A0A328DWR0_9ASTE</name>
<organism evidence="8 9">
    <name type="scientific">Cuscuta australis</name>
    <dbReference type="NCBI Taxonomy" id="267555"/>
    <lineage>
        <taxon>Eukaryota</taxon>
        <taxon>Viridiplantae</taxon>
        <taxon>Streptophyta</taxon>
        <taxon>Embryophyta</taxon>
        <taxon>Tracheophyta</taxon>
        <taxon>Spermatophyta</taxon>
        <taxon>Magnoliopsida</taxon>
        <taxon>eudicotyledons</taxon>
        <taxon>Gunneridae</taxon>
        <taxon>Pentapetalae</taxon>
        <taxon>asterids</taxon>
        <taxon>lamiids</taxon>
        <taxon>Solanales</taxon>
        <taxon>Convolvulaceae</taxon>
        <taxon>Cuscuteae</taxon>
        <taxon>Cuscuta</taxon>
        <taxon>Cuscuta subgen. Grammica</taxon>
        <taxon>Cuscuta sect. Cleistogrammica</taxon>
    </lineage>
</organism>
<keyword evidence="5" id="KW-0862">Zinc</keyword>
<dbReference type="InterPro" id="IPR001841">
    <property type="entry name" value="Znf_RING"/>
</dbReference>
<dbReference type="GO" id="GO:0005737">
    <property type="term" value="C:cytoplasm"/>
    <property type="evidence" value="ECO:0007669"/>
    <property type="project" value="TreeGrafter"/>
</dbReference>
<evidence type="ECO:0000259" key="7">
    <source>
        <dbReference type="PROSITE" id="PS50089"/>
    </source>
</evidence>
<dbReference type="SMART" id="SM00184">
    <property type="entry name" value="RING"/>
    <property type="match status" value="1"/>
</dbReference>
<reference evidence="8 9" key="1">
    <citation type="submission" date="2018-06" db="EMBL/GenBank/DDBJ databases">
        <title>The Genome of Cuscuta australis (Dodder) Provides Insight into the Evolution of Plant Parasitism.</title>
        <authorList>
            <person name="Liu H."/>
        </authorList>
    </citation>
    <scope>NUCLEOTIDE SEQUENCE [LARGE SCALE GENOMIC DNA]</scope>
    <source>
        <strain evidence="9">cv. Yunnan</strain>
        <tissue evidence="8">Vines</tissue>
    </source>
</reference>
<keyword evidence="3" id="KW-0479">Metal-binding</keyword>
<dbReference type="GO" id="GO:0008270">
    <property type="term" value="F:zinc ion binding"/>
    <property type="evidence" value="ECO:0007669"/>
    <property type="project" value="UniProtKB-KW"/>
</dbReference>
<sequence>MDNNEQQLQFHYYYYSCFGCDEVVSHSIELNKCPQCSSPILYEIQGITIHLLREANNDDNRHEPPPTYQWRSRGTTLLELPIQEPAYVVHLRPPEGEARCPLTQTTLLNLLRFVYEKIALRNRPYWCYQCGSPVALLSSSSSSSSGMVCCHCLGDRVVDFNDATRYNHRFNYWCFPCGGGVRVSSPGEMICPQCSRQFMASIHLRRVFVSQGVSGWLASVSRFRRPSDGELVMGRGYLSGPGAAGMQQLVEQRLDDNPTGPPPPAPEFIIDAIPKIQISESHLINDKACSVCLEEFEVGEEARELPCKHIYHSECIVPWLRLHNSCPDHGENNEGEHEEERSVVRRRSRLRPATAICPFRMRDVAIALLKTFGGTLLRQLLIALKVVVFWSTLGYINIKIDPPPDP</sequence>
<dbReference type="PANTHER" id="PTHR15710:SF18">
    <property type="entry name" value="RING-TYPE E3 UBIQUITIN TRANSFERASE"/>
    <property type="match status" value="1"/>
</dbReference>
<dbReference type="EC" id="2.3.2.27" evidence="2"/>
<comment type="catalytic activity">
    <reaction evidence="1">
        <text>S-ubiquitinyl-[E2 ubiquitin-conjugating enzyme]-L-cysteine + [acceptor protein]-L-lysine = [E2 ubiquitin-conjugating enzyme]-L-cysteine + N(6)-ubiquitinyl-[acceptor protein]-L-lysine.</text>
        <dbReference type="EC" id="2.3.2.27"/>
    </reaction>
</comment>
<dbReference type="GO" id="GO:0016567">
    <property type="term" value="P:protein ubiquitination"/>
    <property type="evidence" value="ECO:0007669"/>
    <property type="project" value="TreeGrafter"/>
</dbReference>
<evidence type="ECO:0000313" key="8">
    <source>
        <dbReference type="EMBL" id="RAL49726.1"/>
    </source>
</evidence>
<evidence type="ECO:0000313" key="9">
    <source>
        <dbReference type="Proteomes" id="UP000249390"/>
    </source>
</evidence>
<dbReference type="SUPFAM" id="SSF57850">
    <property type="entry name" value="RING/U-box"/>
    <property type="match status" value="1"/>
</dbReference>
<protein>
    <recommendedName>
        <fullName evidence="2">RING-type E3 ubiquitin transferase</fullName>
        <ecNumber evidence="2">2.3.2.27</ecNumber>
    </recommendedName>
</protein>
<dbReference type="Pfam" id="PF13639">
    <property type="entry name" value="zf-RING_2"/>
    <property type="match status" value="1"/>
</dbReference>
<dbReference type="AlphaFoldDB" id="A0A328DWR0"/>
<dbReference type="Proteomes" id="UP000249390">
    <property type="component" value="Unassembled WGS sequence"/>
</dbReference>
<evidence type="ECO:0000256" key="3">
    <source>
        <dbReference type="ARBA" id="ARBA00022723"/>
    </source>
</evidence>
<evidence type="ECO:0000256" key="5">
    <source>
        <dbReference type="ARBA" id="ARBA00022833"/>
    </source>
</evidence>